<evidence type="ECO:0000313" key="1">
    <source>
        <dbReference type="EMBL" id="CRZ06485.1"/>
    </source>
</evidence>
<accession>A0A0H5QX20</accession>
<dbReference type="AlphaFoldDB" id="A0A0H5QX20"/>
<sequence length="188" mass="21221">MMNSSYLYLNVCDKTSVLIIRTCRTTLSIVAMGCGLSSARMELNAQLLQSQFQSIDQHFAVVEALINKNQAQFIHELDDMSSKVNSAIQTISEELHHVQHEGCCQIDASKLRSILNEERIRFSCDTASIRDSIINEIRSLSLKENSYQTPGDAATLTLQKRAELAEVKLRIVRDQVRRVTALSVHNKR</sequence>
<proteinExistence type="predicted"/>
<organism evidence="1">
    <name type="scientific">Spongospora subterranea</name>
    <dbReference type="NCBI Taxonomy" id="70186"/>
    <lineage>
        <taxon>Eukaryota</taxon>
        <taxon>Sar</taxon>
        <taxon>Rhizaria</taxon>
        <taxon>Endomyxa</taxon>
        <taxon>Phytomyxea</taxon>
        <taxon>Plasmodiophorida</taxon>
        <taxon>Plasmodiophoridae</taxon>
        <taxon>Spongospora</taxon>
    </lineage>
</organism>
<protein>
    <submittedName>
        <fullName evidence="1">Uncharacterized protein</fullName>
    </submittedName>
</protein>
<reference evidence="1" key="1">
    <citation type="submission" date="2015-04" db="EMBL/GenBank/DDBJ databases">
        <title>The genome sequence of the plant pathogenic Rhizarian Plasmodiophora brassicae reveals insights in its biotrophic life cycle and the origin of chitin synthesis.</title>
        <authorList>
            <person name="Schwelm A."/>
            <person name="Fogelqvist J."/>
            <person name="Knaust A."/>
            <person name="Julke S."/>
            <person name="Lilja T."/>
            <person name="Dhandapani V."/>
            <person name="Bonilla-Rosso G."/>
            <person name="Karlsson M."/>
            <person name="Shevchenko A."/>
            <person name="Choi S.R."/>
            <person name="Kim H.G."/>
            <person name="Park J.Y."/>
            <person name="Lim Y.P."/>
            <person name="Ludwig-Muller J."/>
            <person name="Dixelius C."/>
        </authorList>
    </citation>
    <scope>NUCLEOTIDE SEQUENCE</scope>
    <source>
        <tissue evidence="1">Potato root galls</tissue>
    </source>
</reference>
<name>A0A0H5QX20_9EUKA</name>
<dbReference type="EMBL" id="HACM01006043">
    <property type="protein sequence ID" value="CRZ06485.1"/>
    <property type="molecule type" value="Transcribed_RNA"/>
</dbReference>